<evidence type="ECO:0000256" key="1">
    <source>
        <dbReference type="SAM" id="Phobius"/>
    </source>
</evidence>
<protein>
    <submittedName>
        <fullName evidence="2">Uncharacterized protein</fullName>
    </submittedName>
</protein>
<keyword evidence="1" id="KW-0472">Membrane</keyword>
<keyword evidence="1" id="KW-0812">Transmembrane</keyword>
<dbReference type="RefSeq" id="WP_276083231.1">
    <property type="nucleotide sequence ID" value="NZ_BAABKA010000091.1"/>
</dbReference>
<evidence type="ECO:0000313" key="3">
    <source>
        <dbReference type="Proteomes" id="UP001139648"/>
    </source>
</evidence>
<dbReference type="Proteomes" id="UP001139648">
    <property type="component" value="Unassembled WGS sequence"/>
</dbReference>
<keyword evidence="1" id="KW-1133">Transmembrane helix</keyword>
<dbReference type="EMBL" id="JAMZEB010000002">
    <property type="protein sequence ID" value="MCP2363014.1"/>
    <property type="molecule type" value="Genomic_DNA"/>
</dbReference>
<proteinExistence type="predicted"/>
<sequence>MKIYQYFTTPPFRTSALLQYVAGIAASLAVHFVRRHLSAERPCW</sequence>
<organism evidence="2 3">
    <name type="scientific">Nonomuraea thailandensis</name>
    <dbReference type="NCBI Taxonomy" id="1188745"/>
    <lineage>
        <taxon>Bacteria</taxon>
        <taxon>Bacillati</taxon>
        <taxon>Actinomycetota</taxon>
        <taxon>Actinomycetes</taxon>
        <taxon>Streptosporangiales</taxon>
        <taxon>Streptosporangiaceae</taxon>
        <taxon>Nonomuraea</taxon>
    </lineage>
</organism>
<keyword evidence="3" id="KW-1185">Reference proteome</keyword>
<name>A0A9X2GPB4_9ACTN</name>
<comment type="caution">
    <text evidence="2">The sequence shown here is derived from an EMBL/GenBank/DDBJ whole genome shotgun (WGS) entry which is preliminary data.</text>
</comment>
<accession>A0A9X2GPB4</accession>
<gene>
    <name evidence="2" type="ORF">HD597_010034</name>
</gene>
<reference evidence="2" key="1">
    <citation type="submission" date="2022-06" db="EMBL/GenBank/DDBJ databases">
        <title>Sequencing the genomes of 1000 actinobacteria strains.</title>
        <authorList>
            <person name="Klenk H.-P."/>
        </authorList>
    </citation>
    <scope>NUCLEOTIDE SEQUENCE</scope>
    <source>
        <strain evidence="2">DSM 46694</strain>
    </source>
</reference>
<dbReference type="AlphaFoldDB" id="A0A9X2GPB4"/>
<evidence type="ECO:0000313" key="2">
    <source>
        <dbReference type="EMBL" id="MCP2363014.1"/>
    </source>
</evidence>
<feature type="transmembrane region" description="Helical" evidence="1">
    <location>
        <begin position="12"/>
        <end position="33"/>
    </location>
</feature>